<feature type="transmembrane region" description="Helical" evidence="2">
    <location>
        <begin position="234"/>
        <end position="256"/>
    </location>
</feature>
<evidence type="ECO:0000256" key="3">
    <source>
        <dbReference type="SAM" id="SignalP"/>
    </source>
</evidence>
<dbReference type="AlphaFoldDB" id="A0A8T3DXT3"/>
<dbReference type="PANTHER" id="PTHR20859:SF85">
    <property type="entry name" value="INTERFERON ALPHA_BETA RECEPTOR 1 ISOFORM X1"/>
    <property type="match status" value="1"/>
</dbReference>
<protein>
    <recommendedName>
        <fullName evidence="4">Fibronectin type-III domain-containing protein</fullName>
    </recommendedName>
</protein>
<evidence type="ECO:0000256" key="1">
    <source>
        <dbReference type="SAM" id="MobiDB-lite"/>
    </source>
</evidence>
<feature type="region of interest" description="Disordered" evidence="1">
    <location>
        <begin position="329"/>
        <end position="348"/>
    </location>
</feature>
<dbReference type="InterPro" id="IPR050650">
    <property type="entry name" value="Type-II_Cytokine-TF_Rcpt"/>
</dbReference>
<accession>A0A8T3DXT3</accession>
<dbReference type="Pfam" id="PF09294">
    <property type="entry name" value="Interfer-bind"/>
    <property type="match status" value="1"/>
</dbReference>
<dbReference type="CDD" id="cd00063">
    <property type="entry name" value="FN3"/>
    <property type="match status" value="1"/>
</dbReference>
<proteinExistence type="predicted"/>
<feature type="domain" description="Fibronectin type-III" evidence="4">
    <location>
        <begin position="36"/>
        <end position="131"/>
    </location>
</feature>
<sequence length="348" mass="38625">MTNMSLKYTINLFCLLVTCQAWFSSTYAADTTALARPENVRVESVNADCVLRWSPGSRSQTVEYAVQYNDEAVQNWMDVEGCSPTAATHCNITSIRIFSFYITYSLRVRAQHANLTSAWAQAPDFTAVTQTRLGPPNVSLSGLPNFLTVKITDPSPNIKLLDNVEYRLLYWEENAEPKEEFFEEGSAVTLENLKAGVKYCVQVNYLLYTTHHVPSDPVCTVIPESEDETAFRNALAAALVVILLGLTAIVCLVFGFKKQDRIKALLQAPIRLPDHILQFFSQEDFAQVPLSSASTPSKEDVDITMVTDQAASEEEQGEEDQLIFPYGRTLEDSSPVSSTSQLSPPSPL</sequence>
<keyword evidence="2" id="KW-1133">Transmembrane helix</keyword>
<dbReference type="EMBL" id="JAERUA010000005">
    <property type="protein sequence ID" value="KAI1899095.1"/>
    <property type="molecule type" value="Genomic_DNA"/>
</dbReference>
<name>A0A8T3DXT3_9TELE</name>
<feature type="compositionally biased region" description="Low complexity" evidence="1">
    <location>
        <begin position="333"/>
        <end position="348"/>
    </location>
</feature>
<evidence type="ECO:0000313" key="5">
    <source>
        <dbReference type="EMBL" id="KAI1899095.1"/>
    </source>
</evidence>
<evidence type="ECO:0000259" key="4">
    <source>
        <dbReference type="PROSITE" id="PS50853"/>
    </source>
</evidence>
<evidence type="ECO:0000313" key="6">
    <source>
        <dbReference type="Proteomes" id="UP000829720"/>
    </source>
</evidence>
<dbReference type="GO" id="GO:0004896">
    <property type="term" value="F:cytokine receptor activity"/>
    <property type="evidence" value="ECO:0007669"/>
    <property type="project" value="TreeGrafter"/>
</dbReference>
<dbReference type="GO" id="GO:0005886">
    <property type="term" value="C:plasma membrane"/>
    <property type="evidence" value="ECO:0007669"/>
    <property type="project" value="TreeGrafter"/>
</dbReference>
<organism evidence="5 6">
    <name type="scientific">Albula goreensis</name>
    <dbReference type="NCBI Taxonomy" id="1534307"/>
    <lineage>
        <taxon>Eukaryota</taxon>
        <taxon>Metazoa</taxon>
        <taxon>Chordata</taxon>
        <taxon>Craniata</taxon>
        <taxon>Vertebrata</taxon>
        <taxon>Euteleostomi</taxon>
        <taxon>Actinopterygii</taxon>
        <taxon>Neopterygii</taxon>
        <taxon>Teleostei</taxon>
        <taxon>Albuliformes</taxon>
        <taxon>Albulidae</taxon>
        <taxon>Albula</taxon>
    </lineage>
</organism>
<dbReference type="Gene3D" id="2.60.40.10">
    <property type="entry name" value="Immunoglobulins"/>
    <property type="match status" value="2"/>
</dbReference>
<comment type="caution">
    <text evidence="5">The sequence shown here is derived from an EMBL/GenBank/DDBJ whole genome shotgun (WGS) entry which is preliminary data.</text>
</comment>
<dbReference type="SUPFAM" id="SSF49265">
    <property type="entry name" value="Fibronectin type III"/>
    <property type="match status" value="2"/>
</dbReference>
<feature type="chain" id="PRO_5035888544" description="Fibronectin type-III domain-containing protein" evidence="3">
    <location>
        <begin position="29"/>
        <end position="348"/>
    </location>
</feature>
<keyword evidence="6" id="KW-1185">Reference proteome</keyword>
<dbReference type="PANTHER" id="PTHR20859">
    <property type="entry name" value="INTERFERON/INTERLEUKIN RECEPTOR"/>
    <property type="match status" value="1"/>
</dbReference>
<gene>
    <name evidence="5" type="ORF">AGOR_G00057960</name>
</gene>
<dbReference type="Pfam" id="PF01108">
    <property type="entry name" value="Tissue_fac"/>
    <property type="match status" value="1"/>
</dbReference>
<feature type="signal peptide" evidence="3">
    <location>
        <begin position="1"/>
        <end position="28"/>
    </location>
</feature>
<keyword evidence="3" id="KW-0732">Signal</keyword>
<dbReference type="InterPro" id="IPR013783">
    <property type="entry name" value="Ig-like_fold"/>
</dbReference>
<dbReference type="InterPro" id="IPR015373">
    <property type="entry name" value="Interferon/interleukin_rcp_dom"/>
</dbReference>
<dbReference type="OrthoDB" id="9932619at2759"/>
<keyword evidence="2" id="KW-0472">Membrane</keyword>
<reference evidence="5" key="1">
    <citation type="submission" date="2021-01" db="EMBL/GenBank/DDBJ databases">
        <authorList>
            <person name="Zahm M."/>
            <person name="Roques C."/>
            <person name="Cabau C."/>
            <person name="Klopp C."/>
            <person name="Donnadieu C."/>
            <person name="Jouanno E."/>
            <person name="Lampietro C."/>
            <person name="Louis A."/>
            <person name="Herpin A."/>
            <person name="Echchiki A."/>
            <person name="Berthelot C."/>
            <person name="Parey E."/>
            <person name="Roest-Crollius H."/>
            <person name="Braasch I."/>
            <person name="Postlethwait J."/>
            <person name="Bobe J."/>
            <person name="Montfort J."/>
            <person name="Bouchez O."/>
            <person name="Begum T."/>
            <person name="Mejri S."/>
            <person name="Adams A."/>
            <person name="Chen W.-J."/>
            <person name="Guiguen Y."/>
        </authorList>
    </citation>
    <scope>NUCLEOTIDE SEQUENCE</scope>
    <source>
        <tissue evidence="5">Blood</tissue>
    </source>
</reference>
<dbReference type="Proteomes" id="UP000829720">
    <property type="component" value="Unassembled WGS sequence"/>
</dbReference>
<dbReference type="PROSITE" id="PS50853">
    <property type="entry name" value="FN3"/>
    <property type="match status" value="1"/>
</dbReference>
<keyword evidence="2" id="KW-0812">Transmembrane</keyword>
<dbReference type="InterPro" id="IPR036116">
    <property type="entry name" value="FN3_sf"/>
</dbReference>
<dbReference type="InterPro" id="IPR003961">
    <property type="entry name" value="FN3_dom"/>
</dbReference>
<evidence type="ECO:0000256" key="2">
    <source>
        <dbReference type="SAM" id="Phobius"/>
    </source>
</evidence>